<evidence type="ECO:0000313" key="3">
    <source>
        <dbReference type="Proteomes" id="UP001165652"/>
    </source>
</evidence>
<accession>A0ABT5J5U1</accession>
<dbReference type="InterPro" id="IPR011051">
    <property type="entry name" value="RmlC_Cupin_sf"/>
</dbReference>
<dbReference type="Gene3D" id="2.60.120.10">
    <property type="entry name" value="Jelly Rolls"/>
    <property type="match status" value="1"/>
</dbReference>
<feature type="domain" description="Cupin type-2" evidence="1">
    <location>
        <begin position="40"/>
        <end position="107"/>
    </location>
</feature>
<reference evidence="2" key="1">
    <citation type="journal article" date="2023" name="Microbiol Resour">
        <title>Genome Sequences of Rhodoplanes serenus and Two Thermotolerant Strains, Rhodoplanes tepidamans and 'Rhodoplanes cryptolactis,' Further Refine the Genus.</title>
        <authorList>
            <person name="Rayyan A.A."/>
            <person name="Kyndt J.A."/>
        </authorList>
    </citation>
    <scope>NUCLEOTIDE SEQUENCE</scope>
    <source>
        <strain evidence="2">DSM 9987</strain>
    </source>
</reference>
<dbReference type="RefSeq" id="WP_272775878.1">
    <property type="nucleotide sequence ID" value="NZ_JAQQLI010000005.1"/>
</dbReference>
<comment type="caution">
    <text evidence="2">The sequence shown here is derived from an EMBL/GenBank/DDBJ whole genome shotgun (WGS) entry which is preliminary data.</text>
</comment>
<evidence type="ECO:0000259" key="1">
    <source>
        <dbReference type="Pfam" id="PF07883"/>
    </source>
</evidence>
<dbReference type="InterPro" id="IPR014710">
    <property type="entry name" value="RmlC-like_jellyroll"/>
</dbReference>
<dbReference type="SUPFAM" id="SSF51182">
    <property type="entry name" value="RmlC-like cupins"/>
    <property type="match status" value="1"/>
</dbReference>
<reference evidence="2" key="2">
    <citation type="submission" date="2023-02" db="EMBL/GenBank/DDBJ databases">
        <authorList>
            <person name="Rayyan A."/>
            <person name="Meyer T."/>
            <person name="Kyndt J.A."/>
        </authorList>
    </citation>
    <scope>NUCLEOTIDE SEQUENCE</scope>
    <source>
        <strain evidence="2">DSM 9987</strain>
    </source>
</reference>
<organism evidence="2 3">
    <name type="scientific">Rhodoplanes tepidamans</name>
    <name type="common">Rhodoplanes cryptolactis</name>
    <dbReference type="NCBI Taxonomy" id="200616"/>
    <lineage>
        <taxon>Bacteria</taxon>
        <taxon>Pseudomonadati</taxon>
        <taxon>Pseudomonadota</taxon>
        <taxon>Alphaproteobacteria</taxon>
        <taxon>Hyphomicrobiales</taxon>
        <taxon>Nitrobacteraceae</taxon>
        <taxon>Rhodoplanes</taxon>
    </lineage>
</organism>
<sequence>MHVTRFTDAKPYEAKRHHAMVALQLQGGAESATEAFTCGLSHFLPGGGAEMSASAAEKLYVVVAGEVTVITDGGEVVLGPLDSCHLAPGEARAIENRGNAVASMLVILSKPKS</sequence>
<evidence type="ECO:0000313" key="2">
    <source>
        <dbReference type="EMBL" id="MDC7785027.1"/>
    </source>
</evidence>
<dbReference type="Proteomes" id="UP001165652">
    <property type="component" value="Unassembled WGS sequence"/>
</dbReference>
<gene>
    <name evidence="2" type="ORF">PQJ73_04970</name>
</gene>
<dbReference type="CDD" id="cd20299">
    <property type="entry name" value="cupin_YP766765-like"/>
    <property type="match status" value="1"/>
</dbReference>
<dbReference type="InterPro" id="IPR013096">
    <property type="entry name" value="Cupin_2"/>
</dbReference>
<name>A0ABT5J5U1_RHOTP</name>
<proteinExistence type="predicted"/>
<dbReference type="Pfam" id="PF07883">
    <property type="entry name" value="Cupin_2"/>
    <property type="match status" value="1"/>
</dbReference>
<keyword evidence="3" id="KW-1185">Reference proteome</keyword>
<dbReference type="EMBL" id="JAQQLI010000005">
    <property type="protein sequence ID" value="MDC7785027.1"/>
    <property type="molecule type" value="Genomic_DNA"/>
</dbReference>
<protein>
    <submittedName>
        <fullName evidence="2">Cupin domain-containing protein</fullName>
    </submittedName>
</protein>